<dbReference type="Proteomes" id="UP000254869">
    <property type="component" value="Unassembled WGS sequence"/>
</dbReference>
<keyword evidence="2" id="KW-1185">Reference proteome</keyword>
<proteinExistence type="predicted"/>
<accession>A0A370I7W2</accession>
<protein>
    <submittedName>
        <fullName evidence="1">Uncharacterized protein</fullName>
    </submittedName>
</protein>
<dbReference type="STRING" id="1210086.GCA_001613105_01775"/>
<dbReference type="EMBL" id="QQBC01000004">
    <property type="protein sequence ID" value="RDI66826.1"/>
    <property type="molecule type" value="Genomic_DNA"/>
</dbReference>
<organism evidence="1 2">
    <name type="scientific">Nocardia pseudobrasiliensis</name>
    <dbReference type="NCBI Taxonomy" id="45979"/>
    <lineage>
        <taxon>Bacteria</taxon>
        <taxon>Bacillati</taxon>
        <taxon>Actinomycetota</taxon>
        <taxon>Actinomycetes</taxon>
        <taxon>Mycobacteriales</taxon>
        <taxon>Nocardiaceae</taxon>
        <taxon>Nocardia</taxon>
    </lineage>
</organism>
<reference evidence="1 2" key="1">
    <citation type="submission" date="2018-07" db="EMBL/GenBank/DDBJ databases">
        <title>Genomic Encyclopedia of Type Strains, Phase IV (KMG-IV): sequencing the most valuable type-strain genomes for metagenomic binning, comparative biology and taxonomic classification.</title>
        <authorList>
            <person name="Goeker M."/>
        </authorList>
    </citation>
    <scope>NUCLEOTIDE SEQUENCE [LARGE SCALE GENOMIC DNA]</scope>
    <source>
        <strain evidence="1 2">DSM 44290</strain>
    </source>
</reference>
<comment type="caution">
    <text evidence="1">The sequence shown here is derived from an EMBL/GenBank/DDBJ whole genome shotgun (WGS) entry which is preliminary data.</text>
</comment>
<gene>
    <name evidence="1" type="ORF">DFR76_104579</name>
</gene>
<name>A0A370I7W2_9NOCA</name>
<dbReference type="AlphaFoldDB" id="A0A370I7W2"/>
<evidence type="ECO:0000313" key="2">
    <source>
        <dbReference type="Proteomes" id="UP000254869"/>
    </source>
</evidence>
<sequence length="78" mass="8749">MTAGDPWSGRHAGELDSIRGWLCRIEDEAGPGFRVERELKPPYGWNLVDASGAIVCSGPLERLERWPVKEEDDDTSHQ</sequence>
<dbReference type="RefSeq" id="WP_067994555.1">
    <property type="nucleotide sequence ID" value="NZ_QQBC01000004.1"/>
</dbReference>
<evidence type="ECO:0000313" key="1">
    <source>
        <dbReference type="EMBL" id="RDI66826.1"/>
    </source>
</evidence>